<evidence type="ECO:0000256" key="2">
    <source>
        <dbReference type="RuleBase" id="RU003719"/>
    </source>
</evidence>
<keyword evidence="2" id="KW-0560">Oxidoreductase</keyword>
<sequence length="346" mass="37648">MRRPSLMKILAVLYPGERAEEEHPEVLATAENVLGLRPFLAEQGHEIVGTSDTGEEADAQLADAEVLITTPFWPLYLDEKRMERARKLKLVITAGVGSDHIDMEAAGRHGIRVTEVTESNVVSVAEHNVMQILALVRNLIPGYQQAVAGRWDVAEVSRDAHDLEGKTVGLVGLGAIGARTALRLKGFDVRMLYYANHRRSPAEETTLGVTYARLDALVAESDVICLALPLMAGSKALFDRERLNAMKPGSWLVNTARGATVDTDALVAALESGHLAGYAGDTWYPEPAPADHPWRTMPRHAMTIHCSGMTIEAQKRIAAGVEEILRAHLGDQPLPSDYVLVDPTSS</sequence>
<dbReference type="NCBIfam" id="NF005750">
    <property type="entry name" value="PRK07574.1"/>
    <property type="match status" value="1"/>
</dbReference>
<dbReference type="Pfam" id="PF00389">
    <property type="entry name" value="2-Hacid_dh"/>
    <property type="match status" value="1"/>
</dbReference>
<evidence type="ECO:0000313" key="6">
    <source>
        <dbReference type="Proteomes" id="UP001500418"/>
    </source>
</evidence>
<name>A0ABN1NS48_9ACTN</name>
<evidence type="ECO:0000259" key="3">
    <source>
        <dbReference type="Pfam" id="PF00389"/>
    </source>
</evidence>
<dbReference type="EMBL" id="BAAAID010000001">
    <property type="protein sequence ID" value="GAA0915338.1"/>
    <property type="molecule type" value="Genomic_DNA"/>
</dbReference>
<dbReference type="SUPFAM" id="SSF51735">
    <property type="entry name" value="NAD(P)-binding Rossmann-fold domains"/>
    <property type="match status" value="1"/>
</dbReference>
<accession>A0ABN1NS48</accession>
<reference evidence="5 6" key="1">
    <citation type="journal article" date="2019" name="Int. J. Syst. Evol. Microbiol.">
        <title>The Global Catalogue of Microorganisms (GCM) 10K type strain sequencing project: providing services to taxonomists for standard genome sequencing and annotation.</title>
        <authorList>
            <consortium name="The Broad Institute Genomics Platform"/>
            <consortium name="The Broad Institute Genome Sequencing Center for Infectious Disease"/>
            <person name="Wu L."/>
            <person name="Ma J."/>
        </authorList>
    </citation>
    <scope>NUCLEOTIDE SEQUENCE [LARGE SCALE GENOMIC DNA]</scope>
    <source>
        <strain evidence="5 6">JCM 11444</strain>
    </source>
</reference>
<dbReference type="PANTHER" id="PTHR42938:SF9">
    <property type="entry name" value="FORMATE DEHYDROGENASE 1"/>
    <property type="match status" value="1"/>
</dbReference>
<organism evidence="5 6">
    <name type="scientific">Streptomyces rhizosphaericus</name>
    <dbReference type="NCBI Taxonomy" id="114699"/>
    <lineage>
        <taxon>Bacteria</taxon>
        <taxon>Bacillati</taxon>
        <taxon>Actinomycetota</taxon>
        <taxon>Actinomycetes</taxon>
        <taxon>Kitasatosporales</taxon>
        <taxon>Streptomycetaceae</taxon>
        <taxon>Streptomyces</taxon>
        <taxon>Streptomyces violaceusniger group</taxon>
    </lineage>
</organism>
<evidence type="ECO:0000259" key="4">
    <source>
        <dbReference type="Pfam" id="PF02826"/>
    </source>
</evidence>
<proteinExistence type="inferred from homology"/>
<evidence type="ECO:0000256" key="1">
    <source>
        <dbReference type="ARBA" id="ARBA00005854"/>
    </source>
</evidence>
<evidence type="ECO:0000313" key="5">
    <source>
        <dbReference type="EMBL" id="GAA0915338.1"/>
    </source>
</evidence>
<dbReference type="Proteomes" id="UP001500418">
    <property type="component" value="Unassembled WGS sequence"/>
</dbReference>
<dbReference type="Gene3D" id="3.40.50.720">
    <property type="entry name" value="NAD(P)-binding Rossmann-like Domain"/>
    <property type="match status" value="2"/>
</dbReference>
<comment type="caution">
    <text evidence="5">The sequence shown here is derived from an EMBL/GenBank/DDBJ whole genome shotgun (WGS) entry which is preliminary data.</text>
</comment>
<feature type="domain" description="D-isomer specific 2-hydroxyacid dehydrogenase catalytic" evidence="3">
    <location>
        <begin position="40"/>
        <end position="333"/>
    </location>
</feature>
<comment type="similarity">
    <text evidence="1 2">Belongs to the D-isomer specific 2-hydroxyacid dehydrogenase family.</text>
</comment>
<gene>
    <name evidence="5" type="ORF">GCM10009575_002500</name>
</gene>
<dbReference type="InterPro" id="IPR006139">
    <property type="entry name" value="D-isomer_2_OHA_DH_cat_dom"/>
</dbReference>
<dbReference type="PANTHER" id="PTHR42938">
    <property type="entry name" value="FORMATE DEHYDROGENASE 1"/>
    <property type="match status" value="1"/>
</dbReference>
<keyword evidence="6" id="KW-1185">Reference proteome</keyword>
<dbReference type="SUPFAM" id="SSF52283">
    <property type="entry name" value="Formate/glycerate dehydrogenase catalytic domain-like"/>
    <property type="match status" value="1"/>
</dbReference>
<protein>
    <submittedName>
        <fullName evidence="5">NAD-dependent formate dehydrogenase</fullName>
    </submittedName>
</protein>
<dbReference type="InterPro" id="IPR036291">
    <property type="entry name" value="NAD(P)-bd_dom_sf"/>
</dbReference>
<feature type="domain" description="D-isomer specific 2-hydroxyacid dehydrogenase NAD-binding" evidence="4">
    <location>
        <begin position="129"/>
        <end position="306"/>
    </location>
</feature>
<dbReference type="InterPro" id="IPR006140">
    <property type="entry name" value="D-isomer_DH_NAD-bd"/>
</dbReference>
<dbReference type="Pfam" id="PF02826">
    <property type="entry name" value="2-Hacid_dh_C"/>
    <property type="match status" value="1"/>
</dbReference>